<protein>
    <recommendedName>
        <fullName evidence="5">N-acetylglucosaminyl deacetylase, LmbE family</fullName>
    </recommendedName>
</protein>
<dbReference type="PANTHER" id="PTHR12993">
    <property type="entry name" value="N-ACETYLGLUCOSAMINYL-PHOSPHATIDYLINOSITOL DE-N-ACETYLASE-RELATED"/>
    <property type="match status" value="1"/>
</dbReference>
<gene>
    <name evidence="3" type="ORF">CAG99_19640</name>
</gene>
<name>A0A1W7D123_9ACTN</name>
<evidence type="ECO:0000313" key="3">
    <source>
        <dbReference type="EMBL" id="ARQ70758.1"/>
    </source>
</evidence>
<evidence type="ECO:0000256" key="1">
    <source>
        <dbReference type="ARBA" id="ARBA00022833"/>
    </source>
</evidence>
<dbReference type="KEGG" id="smao:CAG99_19640"/>
<dbReference type="InterPro" id="IPR003737">
    <property type="entry name" value="GlcNAc_PI_deacetylase-related"/>
</dbReference>
<feature type="region of interest" description="Disordered" evidence="2">
    <location>
        <begin position="45"/>
        <end position="67"/>
    </location>
</feature>
<dbReference type="InterPro" id="IPR024078">
    <property type="entry name" value="LmbE-like_dom_sf"/>
</dbReference>
<dbReference type="EMBL" id="CP021121">
    <property type="protein sequence ID" value="ARQ70758.1"/>
    <property type="molecule type" value="Genomic_DNA"/>
</dbReference>
<dbReference type="GO" id="GO:0016811">
    <property type="term" value="F:hydrolase activity, acting on carbon-nitrogen (but not peptide) bonds, in linear amides"/>
    <property type="evidence" value="ECO:0007669"/>
    <property type="project" value="TreeGrafter"/>
</dbReference>
<dbReference type="Pfam" id="PF02585">
    <property type="entry name" value="PIG-L"/>
    <property type="match status" value="1"/>
</dbReference>
<dbReference type="PANTHER" id="PTHR12993:SF11">
    <property type="entry name" value="N-ACETYLGLUCOSAMINYL-PHOSPHATIDYLINOSITOL DE-N-ACETYLASE"/>
    <property type="match status" value="1"/>
</dbReference>
<evidence type="ECO:0000313" key="4">
    <source>
        <dbReference type="Proteomes" id="UP000194218"/>
    </source>
</evidence>
<dbReference type="SUPFAM" id="SSF102588">
    <property type="entry name" value="LmbE-like"/>
    <property type="match status" value="1"/>
</dbReference>
<accession>A0A1W7D123</accession>
<organism evidence="3 4">
    <name type="scientific">Streptomyces marincola</name>
    <dbReference type="NCBI Taxonomy" id="2878388"/>
    <lineage>
        <taxon>Bacteria</taxon>
        <taxon>Bacillati</taxon>
        <taxon>Actinomycetota</taxon>
        <taxon>Actinomycetes</taxon>
        <taxon>Kitasatosporales</taxon>
        <taxon>Streptomycetaceae</taxon>
        <taxon>Streptomyces</taxon>
    </lineage>
</organism>
<keyword evidence="1" id="KW-0862">Zinc</keyword>
<dbReference type="GO" id="GO:0016137">
    <property type="term" value="P:glycoside metabolic process"/>
    <property type="evidence" value="ECO:0007669"/>
    <property type="project" value="UniProtKB-ARBA"/>
</dbReference>
<evidence type="ECO:0000256" key="2">
    <source>
        <dbReference type="SAM" id="MobiDB-lite"/>
    </source>
</evidence>
<dbReference type="OrthoDB" id="116799at2"/>
<dbReference type="Gene3D" id="3.40.50.10320">
    <property type="entry name" value="LmbE-like"/>
    <property type="match status" value="1"/>
</dbReference>
<dbReference type="Proteomes" id="UP000194218">
    <property type="component" value="Chromosome"/>
</dbReference>
<dbReference type="RefSeq" id="WP_086160602.1">
    <property type="nucleotide sequence ID" value="NZ_CP021121.1"/>
</dbReference>
<proteinExistence type="predicted"/>
<evidence type="ECO:0008006" key="5">
    <source>
        <dbReference type="Google" id="ProtNLM"/>
    </source>
</evidence>
<dbReference type="AlphaFoldDB" id="A0A1W7D123"/>
<reference evidence="3 4" key="1">
    <citation type="submission" date="2017-05" db="EMBL/GenBank/DDBJ databases">
        <title>Complete genome sequence of Streptomyces sp. SCSIO 03032 revealed the diverse biosynthetic pathways for its bioactive secondary metabolites.</title>
        <authorList>
            <person name="Ma L."/>
            <person name="Zhu Y."/>
            <person name="Zhang W."/>
            <person name="Zhang G."/>
            <person name="Tian X."/>
            <person name="Zhang S."/>
            <person name="Zhang C."/>
        </authorList>
    </citation>
    <scope>NUCLEOTIDE SEQUENCE [LARGE SCALE GENOMIC DNA]</scope>
    <source>
        <strain evidence="3 4">SCSIO 03032</strain>
    </source>
</reference>
<sequence>MTTVLAIVAHPDDEVIGPGGTLAGHARAGDDVHVLILAEGKSSREAVAATGDDDTGDGSGGAEADASRAETAAAAAALGLAGWRRLDLRDNRLDTYPLLYLAQRVGDVVEEVDPDVVYAHHPGDLNVDHELAARAALIACRPHVSGVRWVLAFPTLSATDAGYAGRPPFVPAVYSDIGETLEAKLDAMRCYGSELRPFPHPRSLAAMRAQAELSGAHAGVAAAEGFSVLRGTWPPGAPGGGPTW</sequence>
<keyword evidence="4" id="KW-1185">Reference proteome</keyword>